<reference evidence="1" key="1">
    <citation type="submission" date="2022-03" db="EMBL/GenBank/DDBJ databases">
        <authorList>
            <person name="Sayadi A."/>
        </authorList>
    </citation>
    <scope>NUCLEOTIDE SEQUENCE</scope>
</reference>
<dbReference type="Proteomes" id="UP001152888">
    <property type="component" value="Unassembled WGS sequence"/>
</dbReference>
<accession>A0A9P0P2U0</accession>
<protein>
    <submittedName>
        <fullName evidence="1">Uncharacterized protein</fullName>
    </submittedName>
</protein>
<keyword evidence="2" id="KW-1185">Reference proteome</keyword>
<evidence type="ECO:0000313" key="1">
    <source>
        <dbReference type="EMBL" id="CAH1964634.1"/>
    </source>
</evidence>
<dbReference type="EMBL" id="CAKOFQ010006717">
    <property type="protein sequence ID" value="CAH1964634.1"/>
    <property type="molecule type" value="Genomic_DNA"/>
</dbReference>
<comment type="caution">
    <text evidence="1">The sequence shown here is derived from an EMBL/GenBank/DDBJ whole genome shotgun (WGS) entry which is preliminary data.</text>
</comment>
<proteinExistence type="predicted"/>
<sequence length="30" mass="3454">MAIWFQNCYMCTINYTNCCSTLSTVRDTVA</sequence>
<dbReference type="AlphaFoldDB" id="A0A9P0P2U0"/>
<gene>
    <name evidence="1" type="ORF">ACAOBT_LOCUS5922</name>
</gene>
<name>A0A9P0P2U0_ACAOB</name>
<organism evidence="1 2">
    <name type="scientific">Acanthoscelides obtectus</name>
    <name type="common">Bean weevil</name>
    <name type="synonym">Bruchus obtectus</name>
    <dbReference type="NCBI Taxonomy" id="200917"/>
    <lineage>
        <taxon>Eukaryota</taxon>
        <taxon>Metazoa</taxon>
        <taxon>Ecdysozoa</taxon>
        <taxon>Arthropoda</taxon>
        <taxon>Hexapoda</taxon>
        <taxon>Insecta</taxon>
        <taxon>Pterygota</taxon>
        <taxon>Neoptera</taxon>
        <taxon>Endopterygota</taxon>
        <taxon>Coleoptera</taxon>
        <taxon>Polyphaga</taxon>
        <taxon>Cucujiformia</taxon>
        <taxon>Chrysomeloidea</taxon>
        <taxon>Chrysomelidae</taxon>
        <taxon>Bruchinae</taxon>
        <taxon>Bruchini</taxon>
        <taxon>Acanthoscelides</taxon>
    </lineage>
</organism>
<evidence type="ECO:0000313" key="2">
    <source>
        <dbReference type="Proteomes" id="UP001152888"/>
    </source>
</evidence>